<feature type="compositionally biased region" description="Acidic residues" evidence="1">
    <location>
        <begin position="304"/>
        <end position="317"/>
    </location>
</feature>
<keyword evidence="4" id="KW-1185">Reference proteome</keyword>
<dbReference type="GO" id="GO:0031625">
    <property type="term" value="F:ubiquitin protein ligase binding"/>
    <property type="evidence" value="ECO:0007669"/>
    <property type="project" value="TreeGrafter"/>
</dbReference>
<dbReference type="Gene3D" id="2.60.210.10">
    <property type="entry name" value="Apoptosis, Tumor Necrosis Factor Receptor Associated Protein 2, Chain A"/>
    <property type="match status" value="1"/>
</dbReference>
<dbReference type="Proteomes" id="UP001154078">
    <property type="component" value="Chromosome 4"/>
</dbReference>
<evidence type="ECO:0000259" key="2">
    <source>
        <dbReference type="PROSITE" id="PS50144"/>
    </source>
</evidence>
<dbReference type="InterPro" id="IPR037299">
    <property type="entry name" value="TRIM37_MATH"/>
</dbReference>
<dbReference type="AlphaFoldDB" id="A0A9P0FGX5"/>
<dbReference type="SMART" id="SM00061">
    <property type="entry name" value="MATH"/>
    <property type="match status" value="1"/>
</dbReference>
<evidence type="ECO:0000313" key="3">
    <source>
        <dbReference type="EMBL" id="CAH0555805.1"/>
    </source>
</evidence>
<feature type="region of interest" description="Disordered" evidence="1">
    <location>
        <begin position="220"/>
        <end position="269"/>
    </location>
</feature>
<proteinExistence type="predicted"/>
<dbReference type="CDD" id="cd03773">
    <property type="entry name" value="MATH_TRIM37"/>
    <property type="match status" value="1"/>
</dbReference>
<dbReference type="Pfam" id="PF22486">
    <property type="entry name" value="MATH_2"/>
    <property type="match status" value="1"/>
</dbReference>
<dbReference type="GO" id="GO:0070842">
    <property type="term" value="P:aggresome assembly"/>
    <property type="evidence" value="ECO:0007669"/>
    <property type="project" value="TreeGrafter"/>
</dbReference>
<dbReference type="GO" id="GO:0006513">
    <property type="term" value="P:protein monoubiquitination"/>
    <property type="evidence" value="ECO:0007669"/>
    <property type="project" value="TreeGrafter"/>
</dbReference>
<reference evidence="3" key="1">
    <citation type="submission" date="2021-12" db="EMBL/GenBank/DDBJ databases">
        <authorList>
            <person name="King R."/>
        </authorList>
    </citation>
    <scope>NUCLEOTIDE SEQUENCE</scope>
</reference>
<dbReference type="EMBL" id="OV121135">
    <property type="protein sequence ID" value="CAH0555805.1"/>
    <property type="molecule type" value="Genomic_DNA"/>
</dbReference>
<dbReference type="PROSITE" id="PS50144">
    <property type="entry name" value="MATH"/>
    <property type="match status" value="1"/>
</dbReference>
<dbReference type="GO" id="GO:0005778">
    <property type="term" value="C:peroxisomal membrane"/>
    <property type="evidence" value="ECO:0007669"/>
    <property type="project" value="TreeGrafter"/>
</dbReference>
<name>A0A9P0FGX5_BRAAE</name>
<feature type="region of interest" description="Disordered" evidence="1">
    <location>
        <begin position="290"/>
        <end position="339"/>
    </location>
</feature>
<protein>
    <recommendedName>
        <fullName evidence="2">MATH domain-containing protein</fullName>
    </recommendedName>
</protein>
<dbReference type="SUPFAM" id="SSF49599">
    <property type="entry name" value="TRAF domain-like"/>
    <property type="match status" value="1"/>
</dbReference>
<dbReference type="InterPro" id="IPR053003">
    <property type="entry name" value="TRIM_RBCC_E3_ubiq-ligases"/>
</dbReference>
<feature type="compositionally biased region" description="Polar residues" evidence="1">
    <location>
        <begin position="220"/>
        <end position="231"/>
    </location>
</feature>
<dbReference type="GO" id="GO:0005164">
    <property type="term" value="F:tumor necrosis factor receptor binding"/>
    <property type="evidence" value="ECO:0007669"/>
    <property type="project" value="TreeGrafter"/>
</dbReference>
<dbReference type="GO" id="GO:0016235">
    <property type="term" value="C:aggresome"/>
    <property type="evidence" value="ECO:0007669"/>
    <property type="project" value="TreeGrafter"/>
</dbReference>
<evidence type="ECO:0000256" key="1">
    <source>
        <dbReference type="SAM" id="MobiDB-lite"/>
    </source>
</evidence>
<sequence>MNSYSEMIPPYESSTFIMHNFSKAKLESEPVYSPPLHSNGLSWRLKIYPDGNGIVKGNYLSVFLELSSGYPESSKYEYKVEMLHQAGGDSTKNVVREFSSDFEVGECWGYNRFIRSDLLVSEGYLNVPLDTIVLRFQVRAPTYFQKSRDQQWYINQLQAIQNRYISQINESKERLAGKFCKGSSKSDSTRSQAKNVYKLNNNEVHPDRIPFTDHAFQKSTNTESFKKSNTALHPAKGSSSASSSATYIKNKQSENNTENDKTQSRPLLGLGVSLSSPNLLNFSMSLALSSSSSESDISQTEYEAINDDEASNDDNEENITGNGDYLSDSSESHCPHHETSCQIAEREICQLKKTRSK</sequence>
<organism evidence="3 4">
    <name type="scientific">Brassicogethes aeneus</name>
    <name type="common">Rape pollen beetle</name>
    <name type="synonym">Meligethes aeneus</name>
    <dbReference type="NCBI Taxonomy" id="1431903"/>
    <lineage>
        <taxon>Eukaryota</taxon>
        <taxon>Metazoa</taxon>
        <taxon>Ecdysozoa</taxon>
        <taxon>Arthropoda</taxon>
        <taxon>Hexapoda</taxon>
        <taxon>Insecta</taxon>
        <taxon>Pterygota</taxon>
        <taxon>Neoptera</taxon>
        <taxon>Endopterygota</taxon>
        <taxon>Coleoptera</taxon>
        <taxon>Polyphaga</taxon>
        <taxon>Cucujiformia</taxon>
        <taxon>Nitidulidae</taxon>
        <taxon>Meligethinae</taxon>
        <taxon>Brassicogethes</taxon>
    </lineage>
</organism>
<feature type="compositionally biased region" description="Basic and acidic residues" evidence="1">
    <location>
        <begin position="330"/>
        <end position="339"/>
    </location>
</feature>
<feature type="domain" description="MATH" evidence="2">
    <location>
        <begin position="11"/>
        <end position="138"/>
    </location>
</feature>
<dbReference type="OrthoDB" id="192247at2759"/>
<gene>
    <name evidence="3" type="ORF">MELIAE_LOCUS7080</name>
</gene>
<dbReference type="PANTHER" id="PTHR36754:SF2">
    <property type="entry name" value="E3 UBIQUITIN-PROTEIN LIGASE TRIM37"/>
    <property type="match status" value="1"/>
</dbReference>
<evidence type="ECO:0000313" key="4">
    <source>
        <dbReference type="Proteomes" id="UP001154078"/>
    </source>
</evidence>
<dbReference type="GO" id="GO:0051865">
    <property type="term" value="P:protein autoubiquitination"/>
    <property type="evidence" value="ECO:0007669"/>
    <property type="project" value="TreeGrafter"/>
</dbReference>
<accession>A0A9P0FGX5</accession>
<dbReference type="GO" id="GO:0061630">
    <property type="term" value="F:ubiquitin protein ligase activity"/>
    <property type="evidence" value="ECO:0007669"/>
    <property type="project" value="TreeGrafter"/>
</dbReference>
<feature type="compositionally biased region" description="Polar residues" evidence="1">
    <location>
        <begin position="246"/>
        <end position="256"/>
    </location>
</feature>
<dbReference type="InterPro" id="IPR002083">
    <property type="entry name" value="MATH/TRAF_dom"/>
</dbReference>
<dbReference type="InterPro" id="IPR008974">
    <property type="entry name" value="TRAF-like"/>
</dbReference>
<dbReference type="PANTHER" id="PTHR36754">
    <property type="entry name" value="E3 UBIQUITIN-PROTEIN LIGASE TRIM37"/>
    <property type="match status" value="1"/>
</dbReference>